<gene>
    <name evidence="2" type="ORF">PHATRDRAFT_50302</name>
</gene>
<dbReference type="AlphaFoldDB" id="B7GDM4"/>
<dbReference type="PROSITE" id="PS51257">
    <property type="entry name" value="PROKAR_LIPOPROTEIN"/>
    <property type="match status" value="1"/>
</dbReference>
<protein>
    <recommendedName>
        <fullName evidence="1">Alpha-ketoglutarate-dependent dioxygenase AlkB-like domain-containing protein</fullName>
    </recommendedName>
</protein>
<dbReference type="Pfam" id="PF13532">
    <property type="entry name" value="2OG-FeII_Oxy_2"/>
    <property type="match status" value="1"/>
</dbReference>
<dbReference type="InterPro" id="IPR027450">
    <property type="entry name" value="AlkB-like"/>
</dbReference>
<dbReference type="eggNOG" id="KOG4176">
    <property type="taxonomic scope" value="Eukaryota"/>
</dbReference>
<evidence type="ECO:0000259" key="1">
    <source>
        <dbReference type="Pfam" id="PF13532"/>
    </source>
</evidence>
<dbReference type="GO" id="GO:0006631">
    <property type="term" value="P:fatty acid metabolic process"/>
    <property type="evidence" value="ECO:0007669"/>
    <property type="project" value="TreeGrafter"/>
</dbReference>
<dbReference type="GeneID" id="7199052"/>
<feature type="domain" description="Alpha-ketoglutarate-dependent dioxygenase AlkB-like" evidence="1">
    <location>
        <begin position="55"/>
        <end position="246"/>
    </location>
</feature>
<dbReference type="GO" id="GO:0005759">
    <property type="term" value="C:mitochondrial matrix"/>
    <property type="evidence" value="ECO:0007669"/>
    <property type="project" value="TreeGrafter"/>
</dbReference>
<dbReference type="RefSeq" id="XP_002185155.1">
    <property type="nucleotide sequence ID" value="XM_002185119.1"/>
</dbReference>
<keyword evidence="3" id="KW-1185">Reference proteome</keyword>
<dbReference type="InParanoid" id="B7GDM4"/>
<reference evidence="2 3" key="1">
    <citation type="journal article" date="2008" name="Nature">
        <title>The Phaeodactylum genome reveals the evolutionary history of diatom genomes.</title>
        <authorList>
            <person name="Bowler C."/>
            <person name="Allen A.E."/>
            <person name="Badger J.H."/>
            <person name="Grimwood J."/>
            <person name="Jabbari K."/>
            <person name="Kuo A."/>
            <person name="Maheswari U."/>
            <person name="Martens C."/>
            <person name="Maumus F."/>
            <person name="Otillar R.P."/>
            <person name="Rayko E."/>
            <person name="Salamov A."/>
            <person name="Vandepoele K."/>
            <person name="Beszteri B."/>
            <person name="Gruber A."/>
            <person name="Heijde M."/>
            <person name="Katinka M."/>
            <person name="Mock T."/>
            <person name="Valentin K."/>
            <person name="Verret F."/>
            <person name="Berges J.A."/>
            <person name="Brownlee C."/>
            <person name="Cadoret J.P."/>
            <person name="Chiovitti A."/>
            <person name="Choi C.J."/>
            <person name="Coesel S."/>
            <person name="De Martino A."/>
            <person name="Detter J.C."/>
            <person name="Durkin C."/>
            <person name="Falciatore A."/>
            <person name="Fournet J."/>
            <person name="Haruta M."/>
            <person name="Huysman M.J."/>
            <person name="Jenkins B.D."/>
            <person name="Jiroutova K."/>
            <person name="Jorgensen R.E."/>
            <person name="Joubert Y."/>
            <person name="Kaplan A."/>
            <person name="Kroger N."/>
            <person name="Kroth P.G."/>
            <person name="La Roche J."/>
            <person name="Lindquist E."/>
            <person name="Lommer M."/>
            <person name="Martin-Jezequel V."/>
            <person name="Lopez P.J."/>
            <person name="Lucas S."/>
            <person name="Mangogna M."/>
            <person name="McGinnis K."/>
            <person name="Medlin L.K."/>
            <person name="Montsant A."/>
            <person name="Oudot-Le Secq M.P."/>
            <person name="Napoli C."/>
            <person name="Obornik M."/>
            <person name="Parker M.S."/>
            <person name="Petit J.L."/>
            <person name="Porcel B.M."/>
            <person name="Poulsen N."/>
            <person name="Robison M."/>
            <person name="Rychlewski L."/>
            <person name="Rynearson T.A."/>
            <person name="Schmutz J."/>
            <person name="Shapiro H."/>
            <person name="Siaut M."/>
            <person name="Stanley M."/>
            <person name="Sussman M.R."/>
            <person name="Taylor A.R."/>
            <person name="Vardi A."/>
            <person name="von Dassow P."/>
            <person name="Vyverman W."/>
            <person name="Willis A."/>
            <person name="Wyrwicz L.S."/>
            <person name="Rokhsar D.S."/>
            <person name="Weissenbach J."/>
            <person name="Armbrust E.V."/>
            <person name="Green B.R."/>
            <person name="Van de Peer Y."/>
            <person name="Grigoriev I.V."/>
        </authorList>
    </citation>
    <scope>NUCLEOTIDE SEQUENCE [LARGE SCALE GENOMIC DNA]</scope>
    <source>
        <strain evidence="2 3">CCAP 1055/1</strain>
    </source>
</reference>
<dbReference type="PANTHER" id="PTHR21052:SF0">
    <property type="entry name" value="ALPHA-KETOGLUTARATE-DEPENDENT DIOXYGENASE ALKB HOMOLOG 7, MITOCHONDRIAL"/>
    <property type="match status" value="1"/>
</dbReference>
<dbReference type="Proteomes" id="UP000000759">
    <property type="component" value="Chromosome 28"/>
</dbReference>
<name>B7GDM4_PHATC</name>
<dbReference type="SUPFAM" id="SSF51197">
    <property type="entry name" value="Clavaminate synthase-like"/>
    <property type="match status" value="1"/>
</dbReference>
<dbReference type="EMBL" id="CM000630">
    <property type="protein sequence ID" value="EEC43287.1"/>
    <property type="molecule type" value="Genomic_DNA"/>
</dbReference>
<dbReference type="GO" id="GO:0006974">
    <property type="term" value="P:DNA damage response"/>
    <property type="evidence" value="ECO:0007669"/>
    <property type="project" value="InterPro"/>
</dbReference>
<evidence type="ECO:0000313" key="2">
    <source>
        <dbReference type="EMBL" id="EEC43287.1"/>
    </source>
</evidence>
<proteinExistence type="predicted"/>
<dbReference type="InterPro" id="IPR037151">
    <property type="entry name" value="AlkB-like_sf"/>
</dbReference>
<dbReference type="PANTHER" id="PTHR21052">
    <property type="entry name" value="SPERMATOGENESIS ASSOCIATED 11-RELATED"/>
    <property type="match status" value="1"/>
</dbReference>
<accession>B7GDM4</accession>
<reference evidence="3" key="2">
    <citation type="submission" date="2008-08" db="EMBL/GenBank/DDBJ databases">
        <authorList>
            <consortium name="Diatom Consortium"/>
            <person name="Grigoriev I."/>
            <person name="Grimwood J."/>
            <person name="Kuo A."/>
            <person name="Otillar R.P."/>
            <person name="Salamov A."/>
            <person name="Detter J.C."/>
            <person name="Lindquist E."/>
            <person name="Shapiro H."/>
            <person name="Lucas S."/>
            <person name="Glavina del Rio T."/>
            <person name="Pitluck S."/>
            <person name="Rokhsar D."/>
            <person name="Bowler C."/>
        </authorList>
    </citation>
    <scope>GENOME REANNOTATION</scope>
    <source>
        <strain evidence="3">CCAP 1055/1</strain>
    </source>
</reference>
<dbReference type="PaxDb" id="2850-Phatr50302"/>
<dbReference type="HOGENOM" id="CLU_092162_2_0_1"/>
<dbReference type="KEGG" id="pti:PHATRDRAFT_50302"/>
<organism evidence="2 3">
    <name type="scientific">Phaeodactylum tricornutum (strain CCAP 1055/1)</name>
    <dbReference type="NCBI Taxonomy" id="556484"/>
    <lineage>
        <taxon>Eukaryota</taxon>
        <taxon>Sar</taxon>
        <taxon>Stramenopiles</taxon>
        <taxon>Ochrophyta</taxon>
        <taxon>Bacillariophyta</taxon>
        <taxon>Bacillariophyceae</taxon>
        <taxon>Bacillariophycidae</taxon>
        <taxon>Naviculales</taxon>
        <taxon>Phaeodactylaceae</taxon>
        <taxon>Phaeodactylum</taxon>
    </lineage>
</organism>
<dbReference type="InterPro" id="IPR032870">
    <property type="entry name" value="ALKBH7-like"/>
</dbReference>
<evidence type="ECO:0000313" key="3">
    <source>
        <dbReference type="Proteomes" id="UP000000759"/>
    </source>
</evidence>
<sequence length="249" mass="28506">MLSLTARGRVSRLAAKHLLPCVLFSSCPSAVFDPDPSLLNATKAPLDFDNSASVYREFITEAQEQTLIEELQAKLKRSRYQKGHWDAAIVDYRETEVIDEASTLSVEFRGVLERVRAQILARHLMHKHQSVAPELLWLPCHCIDLKKEGELNAHVDSVRFSGDIVAGLSLMSSSIMRLREEKQELVSSQRKQTKDEPYVDLFLQERSLYVLEGYSRYRYTHELLPSGSTFGDKVVHRENRLSIIFRDSK</sequence>
<dbReference type="Gene3D" id="2.60.120.590">
    <property type="entry name" value="Alpha-ketoglutarate-dependent dioxygenase AlkB-like"/>
    <property type="match status" value="1"/>
</dbReference>
<dbReference type="OrthoDB" id="28127at2759"/>